<dbReference type="EC" id="5.6.2.4" evidence="8"/>
<dbReference type="PROSITE" id="PS51192">
    <property type="entry name" value="HELICASE_ATP_BIND_1"/>
    <property type="match status" value="1"/>
</dbReference>
<protein>
    <recommendedName>
        <fullName evidence="8">DNA 3'-5' helicase</fullName>
        <ecNumber evidence="8">5.6.2.4</ecNumber>
    </recommendedName>
</protein>
<dbReference type="EMBL" id="CP030759">
    <property type="protein sequence ID" value="AXA35510.1"/>
    <property type="molecule type" value="Genomic_DNA"/>
</dbReference>
<evidence type="ECO:0000313" key="12">
    <source>
        <dbReference type="EMBL" id="AXA35510.1"/>
    </source>
</evidence>
<dbReference type="GO" id="GO:0043138">
    <property type="term" value="F:3'-5' DNA helicase activity"/>
    <property type="evidence" value="ECO:0007669"/>
    <property type="project" value="UniProtKB-EC"/>
</dbReference>
<dbReference type="InterPro" id="IPR032438">
    <property type="entry name" value="ERCC3_RAD25_C"/>
</dbReference>
<keyword evidence="2" id="KW-0547">Nucleotide-binding</keyword>
<dbReference type="GO" id="GO:0003677">
    <property type="term" value="F:DNA binding"/>
    <property type="evidence" value="ECO:0007669"/>
    <property type="project" value="InterPro"/>
</dbReference>
<dbReference type="KEGG" id="schv:BRCON_0733"/>
<evidence type="ECO:0000259" key="11">
    <source>
        <dbReference type="PROSITE" id="PS51194"/>
    </source>
</evidence>
<dbReference type="Pfam" id="PF04851">
    <property type="entry name" value="ResIII"/>
    <property type="match status" value="1"/>
</dbReference>
<evidence type="ECO:0000256" key="1">
    <source>
        <dbReference type="ARBA" id="ARBA00006637"/>
    </source>
</evidence>
<keyword evidence="4 12" id="KW-0347">Helicase</keyword>
<evidence type="ECO:0000313" key="13">
    <source>
        <dbReference type="Proteomes" id="UP000262583"/>
    </source>
</evidence>
<dbReference type="CDD" id="cd18789">
    <property type="entry name" value="SF2_C_XPB"/>
    <property type="match status" value="1"/>
</dbReference>
<evidence type="ECO:0000259" key="10">
    <source>
        <dbReference type="PROSITE" id="PS51192"/>
    </source>
</evidence>
<evidence type="ECO:0000256" key="2">
    <source>
        <dbReference type="ARBA" id="ARBA00022741"/>
    </source>
</evidence>
<name>A0A2Z4Y321_SUMC1</name>
<dbReference type="Pfam" id="PF16203">
    <property type="entry name" value="ERCC3_RAD25_C"/>
    <property type="match status" value="1"/>
</dbReference>
<comment type="catalytic activity">
    <reaction evidence="7">
        <text>Couples ATP hydrolysis with the unwinding of duplex DNA by translocating in the 3'-5' direction.</text>
        <dbReference type="EC" id="5.6.2.4"/>
    </reaction>
</comment>
<dbReference type="PANTHER" id="PTHR11274">
    <property type="entry name" value="RAD25/XP-B DNA REPAIR HELICASE"/>
    <property type="match status" value="1"/>
</dbReference>
<accession>A0A2Z4Y321</accession>
<dbReference type="SMART" id="SM00487">
    <property type="entry name" value="DEXDc"/>
    <property type="match status" value="1"/>
</dbReference>
<dbReference type="PANTHER" id="PTHR11274:SF0">
    <property type="entry name" value="GENERAL TRANSCRIPTION AND DNA REPAIR FACTOR IIH HELICASE SUBUNIT XPB"/>
    <property type="match status" value="1"/>
</dbReference>
<dbReference type="Gene3D" id="3.40.50.300">
    <property type="entry name" value="P-loop containing nucleotide triphosphate hydrolases"/>
    <property type="match status" value="2"/>
</dbReference>
<dbReference type="InterPro" id="IPR032830">
    <property type="entry name" value="XPB/Ssl2_N"/>
</dbReference>
<dbReference type="PRINTS" id="PR00851">
    <property type="entry name" value="XRODRMPGMNTB"/>
</dbReference>
<keyword evidence="6" id="KW-0413">Isomerase</keyword>
<dbReference type="SMART" id="SM00490">
    <property type="entry name" value="HELICc"/>
    <property type="match status" value="1"/>
</dbReference>
<keyword evidence="5" id="KW-0067">ATP-binding</keyword>
<dbReference type="AlphaFoldDB" id="A0A2Z4Y321"/>
<feature type="domain" description="Helicase ATP-binding" evidence="10">
    <location>
        <begin position="204"/>
        <end position="360"/>
    </location>
</feature>
<dbReference type="InterPro" id="IPR014001">
    <property type="entry name" value="Helicase_ATP-bd"/>
</dbReference>
<evidence type="ECO:0000256" key="3">
    <source>
        <dbReference type="ARBA" id="ARBA00022801"/>
    </source>
</evidence>
<evidence type="ECO:0000256" key="6">
    <source>
        <dbReference type="ARBA" id="ARBA00023235"/>
    </source>
</evidence>
<evidence type="ECO:0000256" key="5">
    <source>
        <dbReference type="ARBA" id="ARBA00022840"/>
    </source>
</evidence>
<reference evidence="12 13" key="1">
    <citation type="submission" date="2018-05" db="EMBL/GenBank/DDBJ databases">
        <title>A metagenomic window into the 2 km-deep terrestrial subsurface aquifer revealed taxonomically and functionally diverse microbial community comprising novel uncultured bacterial lineages.</title>
        <authorList>
            <person name="Kadnikov V.V."/>
            <person name="Mardanov A.V."/>
            <person name="Beletsky A.V."/>
            <person name="Banks D."/>
            <person name="Pimenov N.V."/>
            <person name="Frank Y.A."/>
            <person name="Karnachuk O.V."/>
            <person name="Ravin N.V."/>
        </authorList>
    </citation>
    <scope>NUCLEOTIDE SEQUENCE [LARGE SCALE GENOMIC DNA]</scope>
    <source>
        <strain evidence="12">BY</strain>
    </source>
</reference>
<evidence type="ECO:0000256" key="7">
    <source>
        <dbReference type="ARBA" id="ARBA00034617"/>
    </source>
</evidence>
<keyword evidence="3" id="KW-0378">Hydrolase</keyword>
<evidence type="ECO:0000256" key="8">
    <source>
        <dbReference type="ARBA" id="ARBA00034808"/>
    </source>
</evidence>
<sequence length="597" mass="67473">MMFRPENPIIVQSDMTVLLETMGPLYEQARDFLGQFAELRKSPEYLHTYAITPLSLWNAASAGLKPDAIIQELKRLSKYDVPQNVLTEIREQMARYGKIRLVKDDATGDLLLVCDDKFAIEEILASPHVRPFISQRVSENTLLLEPGVRGRAKQALIKIGYPVEDLAGYTEGDPLPFSLRSKTRLGANFALREYQRDAVETFWAGGSPAGGSGVLVLPCGAGKTVIGMACMEKIQQHTLILTTNITALRQWIRELLDKTTLTEDQIGEYSGEVKEVRPVTVTTYQIMTYKKAKGDNFPHMELFQKYNWGLIIYDEVHLLPAPVFRATAEIQARRRLGLTATLVREDGKEDDVFSLIGPKRFDKPWKELEQQGWIAKALCMEIRVPLAEDKRLEYATAELRSKYRIAMENPVKLEVVKRLLEKHAGDNVLIIGQYLDQLEQVRAMTGAPIITGETPNAEREALYADFKSGRQKVLVVSKVANFAVDLPDANVAIQISGTFRSRQEESQRVGRVLRPKPGDNYAYFYSIVTKDTKDQDCAKRRSLFLTEQGYRYKIKVLDEASLNTETFDFNEAEDLIGTAESIEVENEEEFDDALAET</sequence>
<evidence type="ECO:0000256" key="9">
    <source>
        <dbReference type="ARBA" id="ARBA00048988"/>
    </source>
</evidence>
<comment type="similarity">
    <text evidence="1">Belongs to the helicase family. RAD25/XPB subfamily.</text>
</comment>
<dbReference type="Pfam" id="PF13625">
    <property type="entry name" value="Helicase_C_3"/>
    <property type="match status" value="1"/>
</dbReference>
<proteinExistence type="inferred from homology"/>
<dbReference type="InterPro" id="IPR006935">
    <property type="entry name" value="Helicase/UvrB_N"/>
</dbReference>
<dbReference type="InterPro" id="IPR001650">
    <property type="entry name" value="Helicase_C-like"/>
</dbReference>
<feature type="domain" description="Helicase C-terminal" evidence="11">
    <location>
        <begin position="415"/>
        <end position="568"/>
    </location>
</feature>
<comment type="catalytic activity">
    <reaction evidence="9">
        <text>ATP + H2O = ADP + phosphate + H(+)</text>
        <dbReference type="Rhea" id="RHEA:13065"/>
        <dbReference type="ChEBI" id="CHEBI:15377"/>
        <dbReference type="ChEBI" id="CHEBI:15378"/>
        <dbReference type="ChEBI" id="CHEBI:30616"/>
        <dbReference type="ChEBI" id="CHEBI:43474"/>
        <dbReference type="ChEBI" id="CHEBI:456216"/>
        <dbReference type="EC" id="5.6.2.4"/>
    </reaction>
</comment>
<dbReference type="PROSITE" id="PS51194">
    <property type="entry name" value="HELICASE_CTER"/>
    <property type="match status" value="1"/>
</dbReference>
<organism evidence="12 13">
    <name type="scientific">Sumerlaea chitinivorans</name>
    <dbReference type="NCBI Taxonomy" id="2250252"/>
    <lineage>
        <taxon>Bacteria</taxon>
        <taxon>Candidatus Sumerlaeota</taxon>
        <taxon>Candidatus Sumerlaeia</taxon>
        <taxon>Candidatus Sumerlaeales</taxon>
        <taxon>Candidatus Sumerlaeaceae</taxon>
        <taxon>Candidatus Sumerlaea</taxon>
    </lineage>
</organism>
<gene>
    <name evidence="12" type="ORF">BRCON_0733</name>
</gene>
<dbReference type="NCBIfam" id="NF045503">
    <property type="entry name" value="repair_heli_XPB"/>
    <property type="match status" value="1"/>
</dbReference>
<dbReference type="GO" id="GO:0005524">
    <property type="term" value="F:ATP binding"/>
    <property type="evidence" value="ECO:0007669"/>
    <property type="project" value="UniProtKB-KW"/>
</dbReference>
<dbReference type="Proteomes" id="UP000262583">
    <property type="component" value="Chromosome"/>
</dbReference>
<dbReference type="InterPro" id="IPR027417">
    <property type="entry name" value="P-loop_NTPase"/>
</dbReference>
<dbReference type="GO" id="GO:0016787">
    <property type="term" value="F:hydrolase activity"/>
    <property type="evidence" value="ECO:0007669"/>
    <property type="project" value="UniProtKB-KW"/>
</dbReference>
<evidence type="ECO:0000256" key="4">
    <source>
        <dbReference type="ARBA" id="ARBA00022806"/>
    </source>
</evidence>
<dbReference type="SUPFAM" id="SSF52540">
    <property type="entry name" value="P-loop containing nucleoside triphosphate hydrolases"/>
    <property type="match status" value="2"/>
</dbReference>
<dbReference type="InterPro" id="IPR050615">
    <property type="entry name" value="ATP-dep_DNA_Helicase"/>
</dbReference>